<dbReference type="PANTHER" id="PTHR31446">
    <property type="entry name" value="ACID PHOSPHATASE/VANADIUM-DEPENDENT HALOPEROXIDASE-RELATED PROTEIN"/>
    <property type="match status" value="1"/>
</dbReference>
<gene>
    <name evidence="2" type="ORF">CAGA_22620</name>
</gene>
<keyword evidence="1" id="KW-1133">Transmembrane helix</keyword>
<feature type="transmembrane region" description="Helical" evidence="1">
    <location>
        <begin position="73"/>
        <end position="91"/>
    </location>
</feature>
<keyword evidence="1" id="KW-0812">Transmembrane</keyword>
<dbReference type="Proteomes" id="UP000297714">
    <property type="component" value="Unassembled WGS sequence"/>
</dbReference>
<name>A0A4Z0Y7P9_9FIRM</name>
<protein>
    <submittedName>
        <fullName evidence="2">Divergent PAP2 family protein</fullName>
    </submittedName>
</protein>
<organism evidence="2 3">
    <name type="scientific">Caproiciproducens galactitolivorans</name>
    <dbReference type="NCBI Taxonomy" id="642589"/>
    <lineage>
        <taxon>Bacteria</taxon>
        <taxon>Bacillati</taxon>
        <taxon>Bacillota</taxon>
        <taxon>Clostridia</taxon>
        <taxon>Eubacteriales</taxon>
        <taxon>Acutalibacteraceae</taxon>
        <taxon>Caproiciproducens</taxon>
    </lineage>
</organism>
<feature type="transmembrane region" description="Helical" evidence="1">
    <location>
        <begin position="6"/>
        <end position="29"/>
    </location>
</feature>
<dbReference type="RefSeq" id="WP_135660845.1">
    <property type="nucleotide sequence ID" value="NZ_JAJUFJ010000016.1"/>
</dbReference>
<feature type="transmembrane region" description="Helical" evidence="1">
    <location>
        <begin position="141"/>
        <end position="159"/>
    </location>
</feature>
<evidence type="ECO:0000313" key="2">
    <source>
        <dbReference type="EMBL" id="TGJ75555.1"/>
    </source>
</evidence>
<reference evidence="2 3" key="1">
    <citation type="submission" date="2019-04" db="EMBL/GenBank/DDBJ databases">
        <authorList>
            <person name="Poehlein A."/>
            <person name="Bengelsdorf F.R."/>
            <person name="Duerre P."/>
            <person name="Daniel R."/>
        </authorList>
    </citation>
    <scope>NUCLEOTIDE SEQUENCE [LARGE SCALE GENOMIC DNA]</scope>
    <source>
        <strain evidence="2 3">BS-1</strain>
    </source>
</reference>
<evidence type="ECO:0000256" key="1">
    <source>
        <dbReference type="SAM" id="Phobius"/>
    </source>
</evidence>
<dbReference type="Pfam" id="PF02681">
    <property type="entry name" value="DUF212"/>
    <property type="match status" value="1"/>
</dbReference>
<dbReference type="PANTHER" id="PTHR31446:SF29">
    <property type="entry name" value="ACID PHOSPHATASE_VANADIUM-DEPENDENT HALOPEROXIDASE-RELATED PROTEIN"/>
    <property type="match status" value="1"/>
</dbReference>
<evidence type="ECO:0000313" key="3">
    <source>
        <dbReference type="Proteomes" id="UP000297714"/>
    </source>
</evidence>
<dbReference type="InterPro" id="IPR036938">
    <property type="entry name" value="PAP2/HPO_sf"/>
</dbReference>
<dbReference type="OrthoDB" id="9792681at2"/>
<sequence length="160" mass="17525">MIYKILTFNYLITIGVVSWIAAQAIKSLIFIFRNKRIDFKTLSGAGGMPSAHSALVCSVAVGTAHEYGLSSPYFSFAFTLAVIVMYDAMGVRHAAGEQAKAINSIQAYLKKHRYELPEGDEYFEHMLTGLNESLGHTPTEVIAGMALGILIAVLSIIWLH</sequence>
<dbReference type="SUPFAM" id="SSF48317">
    <property type="entry name" value="Acid phosphatase/Vanadium-dependent haloperoxidase"/>
    <property type="match status" value="1"/>
</dbReference>
<dbReference type="InterPro" id="IPR003832">
    <property type="entry name" value="DUF212"/>
</dbReference>
<accession>A0A4Z0Y7P9</accession>
<dbReference type="AlphaFoldDB" id="A0A4Z0Y7P9"/>
<dbReference type="EMBL" id="SRMQ01000014">
    <property type="protein sequence ID" value="TGJ75555.1"/>
    <property type="molecule type" value="Genomic_DNA"/>
</dbReference>
<comment type="caution">
    <text evidence="2">The sequence shown here is derived from an EMBL/GenBank/DDBJ whole genome shotgun (WGS) entry which is preliminary data.</text>
</comment>
<keyword evidence="3" id="KW-1185">Reference proteome</keyword>
<keyword evidence="1" id="KW-0472">Membrane</keyword>
<proteinExistence type="predicted"/>